<organism evidence="4 5">
    <name type="scientific">Paramuricea clavata</name>
    <name type="common">Red gorgonian</name>
    <name type="synonym">Violescent sea-whip</name>
    <dbReference type="NCBI Taxonomy" id="317549"/>
    <lineage>
        <taxon>Eukaryota</taxon>
        <taxon>Metazoa</taxon>
        <taxon>Cnidaria</taxon>
        <taxon>Anthozoa</taxon>
        <taxon>Octocorallia</taxon>
        <taxon>Malacalcyonacea</taxon>
        <taxon>Plexauridae</taxon>
        <taxon>Paramuricea</taxon>
    </lineage>
</organism>
<dbReference type="EMBL" id="CACRXK020013361">
    <property type="protein sequence ID" value="CAB4025018.1"/>
    <property type="molecule type" value="Genomic_DNA"/>
</dbReference>
<dbReference type="PROSITE" id="PS51886">
    <property type="entry name" value="TLDC"/>
    <property type="match status" value="1"/>
</dbReference>
<dbReference type="SUPFAM" id="SSF57845">
    <property type="entry name" value="B-box zinc-binding domain"/>
    <property type="match status" value="1"/>
</dbReference>
<reference evidence="4" key="1">
    <citation type="submission" date="2020-04" db="EMBL/GenBank/DDBJ databases">
        <authorList>
            <person name="Alioto T."/>
            <person name="Alioto T."/>
            <person name="Gomez Garrido J."/>
        </authorList>
    </citation>
    <scope>NUCLEOTIDE SEQUENCE</scope>
    <source>
        <strain evidence="4">A484AB</strain>
    </source>
</reference>
<dbReference type="PANTHER" id="PTHR25462">
    <property type="entry name" value="BONUS, ISOFORM C-RELATED"/>
    <property type="match status" value="1"/>
</dbReference>
<dbReference type="InterPro" id="IPR047153">
    <property type="entry name" value="TRIM45/56/19-like"/>
</dbReference>
<dbReference type="CDD" id="cd19757">
    <property type="entry name" value="Bbox1"/>
    <property type="match status" value="1"/>
</dbReference>
<accession>A0A7D9L3I4</accession>
<name>A0A7D9L3I4_PARCT</name>
<evidence type="ECO:0000256" key="2">
    <source>
        <dbReference type="ARBA" id="ARBA00022771"/>
    </source>
</evidence>
<dbReference type="InterPro" id="IPR006571">
    <property type="entry name" value="TLDc_dom"/>
</dbReference>
<keyword evidence="1" id="KW-0479">Metal-binding</keyword>
<proteinExistence type="predicted"/>
<dbReference type="SMART" id="SM00184">
    <property type="entry name" value="RING"/>
    <property type="match status" value="1"/>
</dbReference>
<dbReference type="Gene3D" id="4.10.830.40">
    <property type="match status" value="1"/>
</dbReference>
<dbReference type="PROSITE" id="PS50119">
    <property type="entry name" value="ZF_BBOX"/>
    <property type="match status" value="2"/>
</dbReference>
<dbReference type="Pfam" id="PF13445">
    <property type="entry name" value="zf-RING_UBOX"/>
    <property type="match status" value="1"/>
</dbReference>
<dbReference type="Proteomes" id="UP001152795">
    <property type="component" value="Unassembled WGS sequence"/>
</dbReference>
<dbReference type="Gene3D" id="3.30.40.10">
    <property type="entry name" value="Zinc/RING finger domain, C3HC4 (zinc finger)"/>
    <property type="match status" value="1"/>
</dbReference>
<dbReference type="SMART" id="SM00336">
    <property type="entry name" value="BBOX"/>
    <property type="match status" value="2"/>
</dbReference>
<dbReference type="PANTHER" id="PTHR25462:SF296">
    <property type="entry name" value="MEIOTIC P26, ISOFORM F"/>
    <property type="match status" value="1"/>
</dbReference>
<keyword evidence="3" id="KW-0862">Zinc</keyword>
<keyword evidence="5" id="KW-1185">Reference proteome</keyword>
<evidence type="ECO:0000256" key="1">
    <source>
        <dbReference type="ARBA" id="ARBA00022723"/>
    </source>
</evidence>
<dbReference type="InterPro" id="IPR017907">
    <property type="entry name" value="Znf_RING_CS"/>
</dbReference>
<dbReference type="AlphaFoldDB" id="A0A7D9L3I4"/>
<evidence type="ECO:0000256" key="3">
    <source>
        <dbReference type="ARBA" id="ARBA00022833"/>
    </source>
</evidence>
<gene>
    <name evidence="4" type="ORF">PACLA_8A021580</name>
</gene>
<sequence length="501" mass="56561">MATASSLDSVAEIEDLLTCSICSETLSEPRSLHCFHNFCKECLGKYVERLRGPDKDIETFPCPTCRSEFTLKSNQNVADLASNYFIKNMLEIMAIQRQAKAARCSSCQETAVNRCMTCEMFMCEKCSNYHSIWPVMKDHDVLSVEELSNPQSQVKMRSKLYCVKHKDKILEYYCETCKELSCIHCMVLNHIKQNHSCVSVEEIAQKQREILQGSCTTLDEKVSAGRQALNAVDEVMKSLEANAKNAKDKINAQKDKILTSITEKLEVQAKKLSQDVDNVYGELYGELTKQHGEIKDYLDKVQGSVSLPRNLLKRGSIEEIVSSQKVIDENIEKLENEQPENLAPINDGGVQYITRNIENINYGDIVDKLGNINLAEQLADDLRPSGDLELSSILKGEIAFIQQLQKWLGEKCKWNLCYRASRDGWSANDFHRHCDNKGPTVVLVKANINCIFGGYTDQNWGGCEGWTHSKSSFLFSLRNKDNLAPFIAKIKEGNEGQAIYS</sequence>
<dbReference type="OrthoDB" id="342730at2759"/>
<comment type="caution">
    <text evidence="4">The sequence shown here is derived from an EMBL/GenBank/DDBJ whole genome shotgun (WGS) entry which is preliminary data.</text>
</comment>
<dbReference type="Pfam" id="PF00643">
    <property type="entry name" value="zf-B_box"/>
    <property type="match status" value="1"/>
</dbReference>
<dbReference type="Pfam" id="PF07534">
    <property type="entry name" value="TLD"/>
    <property type="match status" value="1"/>
</dbReference>
<evidence type="ECO:0000313" key="4">
    <source>
        <dbReference type="EMBL" id="CAB4025018.1"/>
    </source>
</evidence>
<dbReference type="InterPro" id="IPR013083">
    <property type="entry name" value="Znf_RING/FYVE/PHD"/>
</dbReference>
<dbReference type="InterPro" id="IPR001841">
    <property type="entry name" value="Znf_RING"/>
</dbReference>
<dbReference type="PROSITE" id="PS00518">
    <property type="entry name" value="ZF_RING_1"/>
    <property type="match status" value="1"/>
</dbReference>
<protein>
    <submittedName>
        <fullName evidence="4">Tripartite motif-containing 2-like isoform X3</fullName>
    </submittedName>
</protein>
<feature type="non-terminal residue" evidence="4">
    <location>
        <position position="501"/>
    </location>
</feature>
<dbReference type="PROSITE" id="PS50089">
    <property type="entry name" value="ZF_RING_2"/>
    <property type="match status" value="1"/>
</dbReference>
<dbReference type="Gene3D" id="3.30.160.60">
    <property type="entry name" value="Classic Zinc Finger"/>
    <property type="match status" value="1"/>
</dbReference>
<dbReference type="SUPFAM" id="SSF57850">
    <property type="entry name" value="RING/U-box"/>
    <property type="match status" value="1"/>
</dbReference>
<dbReference type="InterPro" id="IPR027370">
    <property type="entry name" value="Znf-RING_euk"/>
</dbReference>
<keyword evidence="2" id="KW-0863">Zinc-finger</keyword>
<dbReference type="InterPro" id="IPR000315">
    <property type="entry name" value="Znf_B-box"/>
</dbReference>
<evidence type="ECO:0000313" key="5">
    <source>
        <dbReference type="Proteomes" id="UP001152795"/>
    </source>
</evidence>
<dbReference type="GO" id="GO:0008270">
    <property type="term" value="F:zinc ion binding"/>
    <property type="evidence" value="ECO:0007669"/>
    <property type="project" value="UniProtKB-KW"/>
</dbReference>